<evidence type="ECO:0000256" key="1">
    <source>
        <dbReference type="SAM" id="Phobius"/>
    </source>
</evidence>
<feature type="transmembrane region" description="Helical" evidence="1">
    <location>
        <begin position="151"/>
        <end position="172"/>
    </location>
</feature>
<feature type="transmembrane region" description="Helical" evidence="1">
    <location>
        <begin position="227"/>
        <end position="252"/>
    </location>
</feature>
<evidence type="ECO:0000313" key="2">
    <source>
        <dbReference type="EMBL" id="RKT71652.1"/>
    </source>
</evidence>
<feature type="transmembrane region" description="Helical" evidence="1">
    <location>
        <begin position="100"/>
        <end position="123"/>
    </location>
</feature>
<name>A0A495XCB6_9PSEU</name>
<keyword evidence="1" id="KW-0812">Transmembrane</keyword>
<keyword evidence="3" id="KW-1185">Reference proteome</keyword>
<feature type="transmembrane region" description="Helical" evidence="1">
    <location>
        <begin position="58"/>
        <end position="79"/>
    </location>
</feature>
<organism evidence="2 3">
    <name type="scientific">Saccharothrix variisporea</name>
    <dbReference type="NCBI Taxonomy" id="543527"/>
    <lineage>
        <taxon>Bacteria</taxon>
        <taxon>Bacillati</taxon>
        <taxon>Actinomycetota</taxon>
        <taxon>Actinomycetes</taxon>
        <taxon>Pseudonocardiales</taxon>
        <taxon>Pseudonocardiaceae</taxon>
        <taxon>Saccharothrix</taxon>
    </lineage>
</organism>
<feature type="transmembrane region" description="Helical" evidence="1">
    <location>
        <begin position="193"/>
        <end position="215"/>
    </location>
</feature>
<protein>
    <submittedName>
        <fullName evidence="2">Uncharacterized protein</fullName>
    </submittedName>
</protein>
<dbReference type="Proteomes" id="UP000272729">
    <property type="component" value="Unassembled WGS sequence"/>
</dbReference>
<keyword evidence="1" id="KW-1133">Transmembrane helix</keyword>
<dbReference type="OrthoDB" id="3693152at2"/>
<gene>
    <name evidence="2" type="ORF">DFJ66_4945</name>
</gene>
<reference evidence="2 3" key="1">
    <citation type="submission" date="2018-10" db="EMBL/GenBank/DDBJ databases">
        <title>Sequencing the genomes of 1000 actinobacteria strains.</title>
        <authorList>
            <person name="Klenk H.-P."/>
        </authorList>
    </citation>
    <scope>NUCLEOTIDE SEQUENCE [LARGE SCALE GENOMIC DNA]</scope>
    <source>
        <strain evidence="2 3">DSM 43911</strain>
    </source>
</reference>
<accession>A0A495XCB6</accession>
<dbReference type="AlphaFoldDB" id="A0A495XCB6"/>
<evidence type="ECO:0000313" key="3">
    <source>
        <dbReference type="Proteomes" id="UP000272729"/>
    </source>
</evidence>
<dbReference type="EMBL" id="RBXR01000001">
    <property type="protein sequence ID" value="RKT71652.1"/>
    <property type="molecule type" value="Genomic_DNA"/>
</dbReference>
<feature type="transmembrane region" description="Helical" evidence="1">
    <location>
        <begin position="34"/>
        <end position="52"/>
    </location>
</feature>
<dbReference type="RefSeq" id="WP_147459348.1">
    <property type="nucleotide sequence ID" value="NZ_JBIUBA010000001.1"/>
</dbReference>
<proteinExistence type="predicted"/>
<comment type="caution">
    <text evidence="2">The sequence shown here is derived from an EMBL/GenBank/DDBJ whole genome shotgun (WGS) entry which is preliminary data.</text>
</comment>
<keyword evidence="1" id="KW-0472">Membrane</keyword>
<sequence>MAGGTHRFLRRWGVDEPDDTQAALAARYLRHRRVLYLVMFLLVPGAATRLDLPTPEGAPRYLAAVVLALLLAEAVAALWKPRGPRVASLTPRRWQDLVPRWAVALLSVLAVVTSALVVMGLLMQPWADRLDLRARGFTPEFAHEIARPPGVLLLVGVAVGLAAVLAVVWLALRRGAVGDPATDAALRTRSARVAVGLGMVWMAWLLTRAFGRLSALRAAGHHEAPGWLVVVAGADLAGLAGLLVAVLGWIWVTNVSGRVPYVRSVG</sequence>